<protein>
    <submittedName>
        <fullName evidence="2">Uncharacterized protein</fullName>
    </submittedName>
</protein>
<feature type="region of interest" description="Disordered" evidence="1">
    <location>
        <begin position="1"/>
        <end position="108"/>
    </location>
</feature>
<reference evidence="2" key="1">
    <citation type="submission" date="2023-08" db="EMBL/GenBank/DDBJ databases">
        <authorList>
            <person name="Alioto T."/>
            <person name="Alioto T."/>
            <person name="Gomez Garrido J."/>
        </authorList>
    </citation>
    <scope>NUCLEOTIDE SEQUENCE</scope>
</reference>
<feature type="compositionally biased region" description="Acidic residues" evidence="1">
    <location>
        <begin position="31"/>
        <end position="41"/>
    </location>
</feature>
<gene>
    <name evidence="2" type="ORF">XNOV1_A009646</name>
</gene>
<evidence type="ECO:0000313" key="3">
    <source>
        <dbReference type="Proteomes" id="UP001178508"/>
    </source>
</evidence>
<organism evidence="2 3">
    <name type="scientific">Xyrichtys novacula</name>
    <name type="common">Pearly razorfish</name>
    <name type="synonym">Hemipteronotus novacula</name>
    <dbReference type="NCBI Taxonomy" id="13765"/>
    <lineage>
        <taxon>Eukaryota</taxon>
        <taxon>Metazoa</taxon>
        <taxon>Chordata</taxon>
        <taxon>Craniata</taxon>
        <taxon>Vertebrata</taxon>
        <taxon>Euteleostomi</taxon>
        <taxon>Actinopterygii</taxon>
        <taxon>Neopterygii</taxon>
        <taxon>Teleostei</taxon>
        <taxon>Neoteleostei</taxon>
        <taxon>Acanthomorphata</taxon>
        <taxon>Eupercaria</taxon>
        <taxon>Labriformes</taxon>
        <taxon>Labridae</taxon>
        <taxon>Xyrichtys</taxon>
    </lineage>
</organism>
<proteinExistence type="predicted"/>
<dbReference type="AlphaFoldDB" id="A0AAV1FSS4"/>
<dbReference type="Proteomes" id="UP001178508">
    <property type="component" value="Chromosome 9"/>
</dbReference>
<keyword evidence="3" id="KW-1185">Reference proteome</keyword>
<evidence type="ECO:0000313" key="2">
    <source>
        <dbReference type="EMBL" id="CAJ1063751.1"/>
    </source>
</evidence>
<accession>A0AAV1FSS4</accession>
<sequence length="108" mass="12315">MWPLVNVPRSLSFFEPDEAEGDEWKPKSEPESEEIDDEWDDPSFVLKEEEEEEEEDSEVSMEDETARHAHEVPITAGSRSSSRAMLKPRALEDRGGGRQCPRSEQVPA</sequence>
<evidence type="ECO:0000256" key="1">
    <source>
        <dbReference type="SAM" id="MobiDB-lite"/>
    </source>
</evidence>
<dbReference type="EMBL" id="OY660872">
    <property type="protein sequence ID" value="CAJ1063751.1"/>
    <property type="molecule type" value="Genomic_DNA"/>
</dbReference>
<feature type="compositionally biased region" description="Acidic residues" evidence="1">
    <location>
        <begin position="48"/>
        <end position="63"/>
    </location>
</feature>
<name>A0AAV1FSS4_XYRNO</name>